<evidence type="ECO:0000313" key="1">
    <source>
        <dbReference type="EMBL" id="KMQ77161.1"/>
    </source>
</evidence>
<dbReference type="EMBL" id="LELG01000375">
    <property type="protein sequence ID" value="KMQ77161.1"/>
    <property type="molecule type" value="Genomic_DNA"/>
</dbReference>
<gene>
    <name evidence="1" type="ORF">BPMI_01667c</name>
</gene>
<evidence type="ECO:0000313" key="2">
    <source>
        <dbReference type="Proteomes" id="UP000242951"/>
    </source>
</evidence>
<protein>
    <submittedName>
        <fullName evidence="1">Uncharacterized protein</fullName>
    </submittedName>
</protein>
<keyword evidence="2" id="KW-1185">Reference proteome</keyword>
<reference evidence="1 2" key="1">
    <citation type="submission" date="2015-06" db="EMBL/GenBank/DDBJ databases">
        <title>Comparative genomics of Burkholderia leaf nodule symbionts.</title>
        <authorList>
            <person name="Carlier A."/>
            <person name="Eberl L."/>
            <person name="Pinto-Carbo M."/>
        </authorList>
    </citation>
    <scope>NUCLEOTIDE SEQUENCE [LARGE SCALE GENOMIC DNA]</scope>
    <source>
        <strain evidence="1 2">UZHbot3</strain>
    </source>
</reference>
<sequence>MVTINFHINGRDIEAELTPGLRVILRETNGAEVAFSISEAFAALLPQGPEFVLRSTVDDAIRALVLKHAQAN</sequence>
<name>A0ABR5HJV2_9BURK</name>
<accession>A0ABR5HJV2</accession>
<comment type="caution">
    <text evidence="1">The sequence shown here is derived from an EMBL/GenBank/DDBJ whole genome shotgun (WGS) entry which is preliminary data.</text>
</comment>
<organism evidence="1 2">
    <name type="scientific">Candidatus Burkholderia pumila</name>
    <dbReference type="NCBI Taxonomy" id="1090375"/>
    <lineage>
        <taxon>Bacteria</taxon>
        <taxon>Pseudomonadati</taxon>
        <taxon>Pseudomonadota</taxon>
        <taxon>Betaproteobacteria</taxon>
        <taxon>Burkholderiales</taxon>
        <taxon>Burkholderiaceae</taxon>
        <taxon>Burkholderia</taxon>
    </lineage>
</organism>
<proteinExistence type="predicted"/>
<dbReference type="Proteomes" id="UP000242951">
    <property type="component" value="Unassembled WGS sequence"/>
</dbReference>